<accession>A0A0E9XDR6</accession>
<protein>
    <submittedName>
        <fullName evidence="1">Uncharacterized protein</fullName>
    </submittedName>
</protein>
<dbReference type="AlphaFoldDB" id="A0A0E9XDR6"/>
<dbReference type="EMBL" id="GBXM01007808">
    <property type="protein sequence ID" value="JAI00770.1"/>
    <property type="molecule type" value="Transcribed_RNA"/>
</dbReference>
<sequence length="37" mass="4356">MVDYGVEFIQSLPSLICNQQYPHNKMHLYWCPIGNCL</sequence>
<evidence type="ECO:0000313" key="1">
    <source>
        <dbReference type="EMBL" id="JAI00770.1"/>
    </source>
</evidence>
<name>A0A0E9XDR6_ANGAN</name>
<proteinExistence type="predicted"/>
<organism evidence="1">
    <name type="scientific">Anguilla anguilla</name>
    <name type="common">European freshwater eel</name>
    <name type="synonym">Muraena anguilla</name>
    <dbReference type="NCBI Taxonomy" id="7936"/>
    <lineage>
        <taxon>Eukaryota</taxon>
        <taxon>Metazoa</taxon>
        <taxon>Chordata</taxon>
        <taxon>Craniata</taxon>
        <taxon>Vertebrata</taxon>
        <taxon>Euteleostomi</taxon>
        <taxon>Actinopterygii</taxon>
        <taxon>Neopterygii</taxon>
        <taxon>Teleostei</taxon>
        <taxon>Anguilliformes</taxon>
        <taxon>Anguillidae</taxon>
        <taxon>Anguilla</taxon>
    </lineage>
</organism>
<reference evidence="1" key="2">
    <citation type="journal article" date="2015" name="Fish Shellfish Immunol.">
        <title>Early steps in the European eel (Anguilla anguilla)-Vibrio vulnificus interaction in the gills: Role of the RtxA13 toxin.</title>
        <authorList>
            <person name="Callol A."/>
            <person name="Pajuelo D."/>
            <person name="Ebbesson L."/>
            <person name="Teles M."/>
            <person name="MacKenzie S."/>
            <person name="Amaro C."/>
        </authorList>
    </citation>
    <scope>NUCLEOTIDE SEQUENCE</scope>
</reference>
<reference evidence="1" key="1">
    <citation type="submission" date="2014-11" db="EMBL/GenBank/DDBJ databases">
        <authorList>
            <person name="Amaro Gonzalez C."/>
        </authorList>
    </citation>
    <scope>NUCLEOTIDE SEQUENCE</scope>
</reference>